<dbReference type="GeneID" id="94840543"/>
<dbReference type="SMART" id="SM00101">
    <property type="entry name" value="14_3_3"/>
    <property type="match status" value="1"/>
</dbReference>
<dbReference type="RefSeq" id="XP_068357711.1">
    <property type="nucleotide sequence ID" value="XM_068505839.1"/>
</dbReference>
<dbReference type="VEuPathDB" id="TrichDB:TRFO_27896"/>
<feature type="site" description="Interaction with phosphoserine on interacting protein" evidence="2">
    <location>
        <position position="88"/>
    </location>
</feature>
<dbReference type="PRINTS" id="PR00305">
    <property type="entry name" value="1433ZETA"/>
</dbReference>
<keyword evidence="5" id="KW-1185">Reference proteome</keyword>
<protein>
    <submittedName>
        <fullName evidence="4">14-3-3-like protein B</fullName>
    </submittedName>
</protein>
<feature type="site" description="Interaction with phosphoserine on interacting protein" evidence="2">
    <location>
        <position position="161"/>
    </location>
</feature>
<organism evidence="4 5">
    <name type="scientific">Tritrichomonas foetus</name>
    <dbReference type="NCBI Taxonomy" id="1144522"/>
    <lineage>
        <taxon>Eukaryota</taxon>
        <taxon>Metamonada</taxon>
        <taxon>Parabasalia</taxon>
        <taxon>Tritrichomonadida</taxon>
        <taxon>Tritrichomonadidae</taxon>
        <taxon>Tritrichomonas</taxon>
    </lineage>
</organism>
<dbReference type="SUPFAM" id="SSF48445">
    <property type="entry name" value="14-3-3 protein"/>
    <property type="match status" value="1"/>
</dbReference>
<dbReference type="Gene3D" id="1.20.190.20">
    <property type="entry name" value="14-3-3 domain"/>
    <property type="match status" value="1"/>
</dbReference>
<comment type="caution">
    <text evidence="4">The sequence shown here is derived from an EMBL/GenBank/DDBJ whole genome shotgun (WGS) entry which is preliminary data.</text>
</comment>
<evidence type="ECO:0000256" key="2">
    <source>
        <dbReference type="PIRSR" id="PIRSR000868-1"/>
    </source>
</evidence>
<dbReference type="InterPro" id="IPR023410">
    <property type="entry name" value="14-3-3_domain"/>
</dbReference>
<sequence length="266" mass="31117">MKSEVKITYEMHVNIVFLSLFVQSLFERNEMTSPVEMLYYQARVAEKLERPQDIIDTMNKLISHKPGLNSKEREIFFAGYKNSINSVRGAIHLFEVYLHDESDEIDLTRRNHIQNYINKYVNQLNDLCLQAISTIDEVLILEAIENDACISYQKMRADYLRYMAEFKTGEDRDICVKKSEVSYQAALQLARRYLRPSDPLYLGLALNYAVCEFEMLNKRKEAIDFAEKVFNEAVKTLNELDEANYNESTSIMQLIREDITQWTSQG</sequence>
<feature type="domain" description="14-3-3" evidence="3">
    <location>
        <begin position="36"/>
        <end position="266"/>
    </location>
</feature>
<dbReference type="InterPro" id="IPR036815">
    <property type="entry name" value="14-3-3_dom_sf"/>
</dbReference>
<accession>A0A1J4JZH6</accession>
<evidence type="ECO:0000313" key="5">
    <source>
        <dbReference type="Proteomes" id="UP000179807"/>
    </source>
</evidence>
<comment type="similarity">
    <text evidence="1">Belongs to the 14-3-3 family.</text>
</comment>
<evidence type="ECO:0000313" key="4">
    <source>
        <dbReference type="EMBL" id="OHT04575.1"/>
    </source>
</evidence>
<dbReference type="InterPro" id="IPR000308">
    <property type="entry name" value="14-3-3"/>
</dbReference>
<evidence type="ECO:0000256" key="1">
    <source>
        <dbReference type="ARBA" id="ARBA00006141"/>
    </source>
</evidence>
<name>A0A1J4JZH6_9EUKA</name>
<dbReference type="EMBL" id="MLAK01000788">
    <property type="protein sequence ID" value="OHT04575.1"/>
    <property type="molecule type" value="Genomic_DNA"/>
</dbReference>
<dbReference type="PIRSF" id="PIRSF000868">
    <property type="entry name" value="14-3-3"/>
    <property type="match status" value="1"/>
</dbReference>
<evidence type="ECO:0000259" key="3">
    <source>
        <dbReference type="SMART" id="SM00101"/>
    </source>
</evidence>
<dbReference type="Pfam" id="PF00244">
    <property type="entry name" value="14-3-3"/>
    <property type="match status" value="1"/>
</dbReference>
<dbReference type="CDD" id="cd08774">
    <property type="entry name" value="14-3-3"/>
    <property type="match status" value="1"/>
</dbReference>
<dbReference type="OrthoDB" id="10260625at2759"/>
<dbReference type="Proteomes" id="UP000179807">
    <property type="component" value="Unassembled WGS sequence"/>
</dbReference>
<gene>
    <name evidence="4" type="ORF">TRFO_27896</name>
</gene>
<dbReference type="PANTHER" id="PTHR18860">
    <property type="entry name" value="14-3-3 PROTEIN"/>
    <property type="match status" value="1"/>
</dbReference>
<proteinExistence type="inferred from homology"/>
<dbReference type="AlphaFoldDB" id="A0A1J4JZH6"/>
<reference evidence="4" key="1">
    <citation type="submission" date="2016-10" db="EMBL/GenBank/DDBJ databases">
        <authorList>
            <person name="Benchimol M."/>
            <person name="Almeida L.G."/>
            <person name="Vasconcelos A.T."/>
            <person name="Perreira-Neves A."/>
            <person name="Rosa I.A."/>
            <person name="Tasca T."/>
            <person name="Bogo M.R."/>
            <person name="de Souza W."/>
        </authorList>
    </citation>
    <scope>NUCLEOTIDE SEQUENCE [LARGE SCALE GENOMIC DNA]</scope>
    <source>
        <strain evidence="4">K</strain>
    </source>
</reference>